<dbReference type="AlphaFoldDB" id="A0A0F7ZU91"/>
<keyword evidence="1" id="KW-0732">Signal</keyword>
<dbReference type="InterPro" id="IPR023631">
    <property type="entry name" value="Amidase_dom"/>
</dbReference>
<accession>A0A0F7ZU91</accession>
<evidence type="ECO:0000313" key="3">
    <source>
        <dbReference type="EMBL" id="KJZ74453.1"/>
    </source>
</evidence>
<dbReference type="InterPro" id="IPR036928">
    <property type="entry name" value="AS_sf"/>
</dbReference>
<feature type="signal peptide" evidence="1">
    <location>
        <begin position="1"/>
        <end position="20"/>
    </location>
</feature>
<dbReference type="Gene3D" id="3.90.1300.10">
    <property type="entry name" value="Amidase signature (AS) domain"/>
    <property type="match status" value="1"/>
</dbReference>
<gene>
    <name evidence="3" type="ORF">HIM_06049</name>
</gene>
<keyword evidence="4" id="KW-1185">Reference proteome</keyword>
<dbReference type="Proteomes" id="UP000054481">
    <property type="component" value="Unassembled WGS sequence"/>
</dbReference>
<feature type="chain" id="PRO_5002526566" description="Amidase domain-containing protein" evidence="1">
    <location>
        <begin position="21"/>
        <end position="629"/>
    </location>
</feature>
<organism evidence="3 4">
    <name type="scientific">Hirsutella minnesotensis 3608</name>
    <dbReference type="NCBI Taxonomy" id="1043627"/>
    <lineage>
        <taxon>Eukaryota</taxon>
        <taxon>Fungi</taxon>
        <taxon>Dikarya</taxon>
        <taxon>Ascomycota</taxon>
        <taxon>Pezizomycotina</taxon>
        <taxon>Sordariomycetes</taxon>
        <taxon>Hypocreomycetidae</taxon>
        <taxon>Hypocreales</taxon>
        <taxon>Ophiocordycipitaceae</taxon>
        <taxon>Hirsutella</taxon>
    </lineage>
</organism>
<dbReference type="EMBL" id="KQ030525">
    <property type="protein sequence ID" value="KJZ74453.1"/>
    <property type="molecule type" value="Genomic_DNA"/>
</dbReference>
<evidence type="ECO:0000256" key="1">
    <source>
        <dbReference type="SAM" id="SignalP"/>
    </source>
</evidence>
<dbReference type="PANTHER" id="PTHR46310">
    <property type="entry name" value="AMIDASE 1"/>
    <property type="match status" value="1"/>
</dbReference>
<feature type="domain" description="Amidase" evidence="2">
    <location>
        <begin position="192"/>
        <end position="377"/>
    </location>
</feature>
<dbReference type="SUPFAM" id="SSF75304">
    <property type="entry name" value="Amidase signature (AS) enzymes"/>
    <property type="match status" value="1"/>
</dbReference>
<evidence type="ECO:0000259" key="2">
    <source>
        <dbReference type="Pfam" id="PF01425"/>
    </source>
</evidence>
<reference evidence="3 4" key="1">
    <citation type="journal article" date="2014" name="Genome Biol. Evol.">
        <title>Comparative genomics and transcriptomics analyses reveal divergent lifestyle features of nematode endoparasitic fungus Hirsutella minnesotensis.</title>
        <authorList>
            <person name="Lai Y."/>
            <person name="Liu K."/>
            <person name="Zhang X."/>
            <person name="Zhang X."/>
            <person name="Li K."/>
            <person name="Wang N."/>
            <person name="Shu C."/>
            <person name="Wu Y."/>
            <person name="Wang C."/>
            <person name="Bushley K.E."/>
            <person name="Xiang M."/>
            <person name="Liu X."/>
        </authorList>
    </citation>
    <scope>NUCLEOTIDE SEQUENCE [LARGE SCALE GENOMIC DNA]</scope>
    <source>
        <strain evidence="3 4">3608</strain>
    </source>
</reference>
<protein>
    <recommendedName>
        <fullName evidence="2">Amidase domain-containing protein</fullName>
    </recommendedName>
</protein>
<dbReference type="OrthoDB" id="5423360at2759"/>
<evidence type="ECO:0000313" key="4">
    <source>
        <dbReference type="Proteomes" id="UP000054481"/>
    </source>
</evidence>
<dbReference type="PANTHER" id="PTHR46310:SF7">
    <property type="entry name" value="AMIDASE 1"/>
    <property type="match status" value="1"/>
</dbReference>
<name>A0A0F7ZU91_9HYPO</name>
<sequence length="629" mass="69678">MACAILAILTLACLAGTAEFENTGTTLKLNGLHYFVSPFPDGNPYGHNSDAVNGSRSGFQPVTVVAHPEENFDALFSNWAAKDDVWQPGFLETVFVAGLRESAHGYRRFSGNAQSAVRQLSIDGIASGPYFLDTSTHQLHRAYRLYDDYSQAFTQPLLQRPDGTFQTLSAHIPSSVSLTIGVPSRIYFTPTKEKPLAGVRVVVKDIYDLAGVKRSNGNRAWYYLYPPANTTGTAMQRLIDAGAVIVGYEKTSQFANSELQTADWVDYHSPFNPRGDGYQVTTASSAGAGSCMGSYDWLDLAVGSDTGGSIRAPASVNGVFGNRPTRGLVSLDHAMPLSPKLDTAGFLVRDPEIWDVANTVMYKGKYTSFHDKKPRYPRKLYTLSFKDDDDKRTKVLENFATRLAAFLDTEISQLDLDKEWNSTGPGGDLSELLEFVYNSLITKQQTKLIRDPFFKDYAAIHDGRQPYINPITRSRWAWGDSQPDSILEEAIHNKTVFMDWWNSKVLPSVKDPLTCSSGIILHILSNGVFLRRDEYTPTPEVSFGFGLSQVSIYAEIPESVFPIGQAPEFSNITKHIEYQPVWVNVMMARGCDGLITRLAQDLVKEGIIKVPKTGSTMEGGEVLLRRDIY</sequence>
<proteinExistence type="predicted"/>
<dbReference type="Pfam" id="PF01425">
    <property type="entry name" value="Amidase"/>
    <property type="match status" value="1"/>
</dbReference>